<evidence type="ECO:0000313" key="1">
    <source>
        <dbReference type="EMBL" id="CAI9967183.1"/>
    </source>
</evidence>
<reference evidence="2 3" key="2">
    <citation type="submission" date="2024-07" db="EMBL/GenBank/DDBJ databases">
        <authorList>
            <person name="Akdeniz Z."/>
        </authorList>
    </citation>
    <scope>NUCLEOTIDE SEQUENCE [LARGE SCALE GENOMIC DNA]</scope>
</reference>
<accession>A0AA86VHW5</accession>
<protein>
    <submittedName>
        <fullName evidence="1">Uncharacterized protein</fullName>
    </submittedName>
</protein>
<evidence type="ECO:0000313" key="2">
    <source>
        <dbReference type="EMBL" id="CAL6110452.1"/>
    </source>
</evidence>
<organism evidence="1">
    <name type="scientific">Hexamita inflata</name>
    <dbReference type="NCBI Taxonomy" id="28002"/>
    <lineage>
        <taxon>Eukaryota</taxon>
        <taxon>Metamonada</taxon>
        <taxon>Diplomonadida</taxon>
        <taxon>Hexamitidae</taxon>
        <taxon>Hexamitinae</taxon>
        <taxon>Hexamita</taxon>
    </lineage>
</organism>
<proteinExistence type="predicted"/>
<comment type="caution">
    <text evidence="1">The sequence shown here is derived from an EMBL/GenBank/DDBJ whole genome shotgun (WGS) entry which is preliminary data.</text>
</comment>
<keyword evidence="3" id="KW-1185">Reference proteome</keyword>
<reference evidence="1" key="1">
    <citation type="submission" date="2023-06" db="EMBL/GenBank/DDBJ databases">
        <authorList>
            <person name="Kurt Z."/>
        </authorList>
    </citation>
    <scope>NUCLEOTIDE SEQUENCE</scope>
</reference>
<dbReference type="EMBL" id="CATOUU010001016">
    <property type="protein sequence ID" value="CAI9967183.1"/>
    <property type="molecule type" value="Genomic_DNA"/>
</dbReference>
<evidence type="ECO:0000313" key="3">
    <source>
        <dbReference type="Proteomes" id="UP001642409"/>
    </source>
</evidence>
<name>A0AA86VHW5_9EUKA</name>
<dbReference type="AlphaFoldDB" id="A0AA86VHW5"/>
<gene>
    <name evidence="1" type="ORF">HINF_LOCUS54828</name>
    <name evidence="2" type="ORF">HINF_LOCUS75926</name>
</gene>
<dbReference type="Proteomes" id="UP001642409">
    <property type="component" value="Unassembled WGS sequence"/>
</dbReference>
<dbReference type="EMBL" id="CAXDID020000689">
    <property type="protein sequence ID" value="CAL6110452.1"/>
    <property type="molecule type" value="Genomic_DNA"/>
</dbReference>
<sequence>MNTTMSSVMQNVQNQIRVDFQLQYNPIFLYLDTGITTKLEKLPQNEIFHLITKNNQLIDAKYEIQIQNLIQDIDNLLLKTCSPKINLNYMFSKLLQIQLTNYEQLKVWRSIIIIIHYSILFQKQESTSLNYIKITFSNEYDRGLLQLSETSDDEIDFPILFYSTFSIQQALITLTYLNQKIYKNNSSLTEESLKQTINLIHSMDVNQLENKSVEQALIDINVLKIFGSFNDRQQIKQYLYQNLIQNYNTQIYYQLLFIDIPVTFNQISQENSIKELTLVVHAHNKQFIVELQSQLIPSNDANIFCFFNINTLLTPTITTFTLQQRIYQRETICQIQVSENEAIQFPRQIFLIDQPQQNILLSGLFSQNITFQRTRIQPNFDNLTESQSFNMVNDIIQKMKAKKLKVFLEFDLHLPTKVNKGAGNKYYKEYYKHINGPVMIKEVIIDIQVPDIQVHQDEVNLESVKRIMLDYDQFKTLDFTLKEISNFQFRYQFDGLILKGLQGIPHFALMYLDSQLMKIFPGMHILAYCDQDINFIKIQKIGKLKQFYYQYNNTLSDILSFNLLKNHSLIYQTKYINATINNISLLTLQNNSRERHQRYKISSIQKPISSENRIVSVENSFETFMFDQLTQPVHIDQFTIDDLTVYIVRTKMAERFIFVNNGAQVQGKYLKNAKIDQYQTIKICPMVEYYLEPYENVTYAFENNNTKEQCTPSCYQDCLMLASELQHVELTVQTHSVLIVDLLLCQKLDTRLNTIEIFKYLTQKDQLGAVQKASERALLYIAQKCDSKRLSTSENQEYIQDMFNYMLNSVYGQYLIMFDQASSKHLMVPSTFNNFQFKLTILSPQQMATIYPQIVLQRLIQTPLNEITVFGLNYDKLSMSSKRAMSILFPAFLDNQEQKEKHEEKHNQISSITAEDVLSGRFAPDIVIISSRATEKLAVLASLMSENLNVLVIQPLFETPAGPESVPNLFGQMQYVFKNYRIERLNCDVGIHIGLKNRLACVCLHSFQYFFDANQIANETQLKMNFAQMMTETSLDFGAELMLQRALILKDFTQNLLQKLNIPPSLVLCTQGFAQVVGLSIQQFYSHFLVAVQIRAQVPVLFQQPKFVLWNGINPRNIFENKNDINGYKIFNQAYILELLNVLMIQQNKLIDPYKPGTVFSARGGLMGFEAVATTQEINDVIKQANWLNWIDIPELYVTKEESISGVIQVLQFIRDIM</sequence>